<accession>A0ABU4BL14</accession>
<evidence type="ECO:0000313" key="3">
    <source>
        <dbReference type="Proteomes" id="UP001185755"/>
    </source>
</evidence>
<dbReference type="EMBL" id="JAWLJX010000021">
    <property type="protein sequence ID" value="MDV6264858.1"/>
    <property type="molecule type" value="Genomic_DNA"/>
</dbReference>
<dbReference type="Pfam" id="PF06197">
    <property type="entry name" value="DUF998"/>
    <property type="match status" value="1"/>
</dbReference>
<feature type="transmembrane region" description="Helical" evidence="1">
    <location>
        <begin position="181"/>
        <end position="201"/>
    </location>
</feature>
<keyword evidence="1" id="KW-0472">Membrane</keyword>
<protein>
    <submittedName>
        <fullName evidence="2">DUF998 domain-containing protein</fullName>
    </submittedName>
</protein>
<evidence type="ECO:0000256" key="1">
    <source>
        <dbReference type="SAM" id="Phobius"/>
    </source>
</evidence>
<dbReference type="RefSeq" id="WP_317566856.1">
    <property type="nucleotide sequence ID" value="NZ_JAWLJX010000021.1"/>
</dbReference>
<evidence type="ECO:0000313" key="2">
    <source>
        <dbReference type="EMBL" id="MDV6264858.1"/>
    </source>
</evidence>
<name>A0ABU4BL14_9NOCA</name>
<reference evidence="2 3" key="1">
    <citation type="submission" date="2023-10" db="EMBL/GenBank/DDBJ databases">
        <title>Development of a sustainable strategy for remediation of hydrocarbon-contaminated territories based on the waste exchange concept.</title>
        <authorList>
            <person name="Krivoruchko A."/>
        </authorList>
    </citation>
    <scope>NUCLEOTIDE SEQUENCE [LARGE SCALE GENOMIC DNA]</scope>
    <source>
        <strain evidence="2 3">IEGM 1323</strain>
    </source>
</reference>
<gene>
    <name evidence="2" type="ORF">R3P96_26290</name>
</gene>
<feature type="transmembrane region" description="Helical" evidence="1">
    <location>
        <begin position="38"/>
        <end position="59"/>
    </location>
</feature>
<comment type="caution">
    <text evidence="2">The sequence shown here is derived from an EMBL/GenBank/DDBJ whole genome shotgun (WGS) entry which is preliminary data.</text>
</comment>
<feature type="transmembrane region" description="Helical" evidence="1">
    <location>
        <begin position="221"/>
        <end position="240"/>
    </location>
</feature>
<feature type="transmembrane region" description="Helical" evidence="1">
    <location>
        <begin position="79"/>
        <end position="97"/>
    </location>
</feature>
<keyword evidence="1" id="KW-0812">Transmembrane</keyword>
<organism evidence="2 3">
    <name type="scientific">Rhodococcoides yunnanense</name>
    <dbReference type="NCBI Taxonomy" id="278209"/>
    <lineage>
        <taxon>Bacteria</taxon>
        <taxon>Bacillati</taxon>
        <taxon>Actinomycetota</taxon>
        <taxon>Actinomycetes</taxon>
        <taxon>Mycobacteriales</taxon>
        <taxon>Nocardiaceae</taxon>
        <taxon>Rhodococcoides</taxon>
    </lineage>
</organism>
<dbReference type="InterPro" id="IPR009339">
    <property type="entry name" value="DUF998"/>
</dbReference>
<feature type="transmembrane region" description="Helical" evidence="1">
    <location>
        <begin position="148"/>
        <end position="169"/>
    </location>
</feature>
<sequence>MAASGKRADRFFGQHGLWTVIGTVTDSGGNVQIRPAKIGALLIVLGALVVLVLDLHTAWQTPSHLRRTISEYGLGAQQWVFSIGVVLLAFGSALTLASAIRHRLARPASVASICLTLWTVGLVAVVAVPKQDWSNDASLSLGGSIHRLGAAVAFVSIPVAVFAFSRPWIRDGVWAARARITVGLSMLSVVTLLPIVYALAVGATGSRPWYRVVTLGYVERVLVVAEVIALISLALWVWAAERRSLASVESQEIKASEPV</sequence>
<proteinExistence type="predicted"/>
<feature type="transmembrane region" description="Helical" evidence="1">
    <location>
        <begin position="109"/>
        <end position="128"/>
    </location>
</feature>
<keyword evidence="1" id="KW-1133">Transmembrane helix</keyword>
<keyword evidence="3" id="KW-1185">Reference proteome</keyword>
<dbReference type="Proteomes" id="UP001185755">
    <property type="component" value="Unassembled WGS sequence"/>
</dbReference>